<evidence type="ECO:0000256" key="8">
    <source>
        <dbReference type="PIRSR" id="PIRSR000077-4"/>
    </source>
</evidence>
<organism evidence="10 11">
    <name type="scientific">Pseudochrobactrum asaccharolyticum</name>
    <dbReference type="NCBI Taxonomy" id="354351"/>
    <lineage>
        <taxon>Bacteria</taxon>
        <taxon>Pseudomonadati</taxon>
        <taxon>Pseudomonadota</taxon>
        <taxon>Alphaproteobacteria</taxon>
        <taxon>Hyphomicrobiales</taxon>
        <taxon>Brucellaceae</taxon>
        <taxon>Pseudochrobactrum</taxon>
    </lineage>
</organism>
<dbReference type="GO" id="GO:0005737">
    <property type="term" value="C:cytoplasm"/>
    <property type="evidence" value="ECO:0007669"/>
    <property type="project" value="TreeGrafter"/>
</dbReference>
<protein>
    <recommendedName>
        <fullName evidence="6 7">Thioredoxin</fullName>
    </recommendedName>
</protein>
<evidence type="ECO:0000313" key="11">
    <source>
        <dbReference type="Proteomes" id="UP000252893"/>
    </source>
</evidence>
<evidence type="ECO:0000259" key="9">
    <source>
        <dbReference type="PROSITE" id="PS51352"/>
    </source>
</evidence>
<comment type="caution">
    <text evidence="10">The sequence shown here is derived from an EMBL/GenBank/DDBJ whole genome shotgun (WGS) entry which is preliminary data.</text>
</comment>
<evidence type="ECO:0000313" key="10">
    <source>
        <dbReference type="EMBL" id="RBO91191.1"/>
    </source>
</evidence>
<dbReference type="InterPro" id="IPR005746">
    <property type="entry name" value="Thioredoxin"/>
</dbReference>
<keyword evidence="3" id="KW-0249">Electron transport</keyword>
<keyword evidence="5 8" id="KW-0676">Redox-active center</keyword>
<dbReference type="Proteomes" id="UP000252893">
    <property type="component" value="Unassembled WGS sequence"/>
</dbReference>
<dbReference type="PROSITE" id="PS51352">
    <property type="entry name" value="THIOREDOXIN_2"/>
    <property type="match status" value="1"/>
</dbReference>
<evidence type="ECO:0000256" key="7">
    <source>
        <dbReference type="PIRNR" id="PIRNR000077"/>
    </source>
</evidence>
<evidence type="ECO:0000256" key="5">
    <source>
        <dbReference type="ARBA" id="ARBA00023284"/>
    </source>
</evidence>
<proteinExistence type="inferred from homology"/>
<dbReference type="PANTHER" id="PTHR45663">
    <property type="entry name" value="GEO12009P1"/>
    <property type="match status" value="1"/>
</dbReference>
<dbReference type="Pfam" id="PF00085">
    <property type="entry name" value="Thioredoxin"/>
    <property type="match status" value="1"/>
</dbReference>
<comment type="similarity">
    <text evidence="1 7">Belongs to the thioredoxin family.</text>
</comment>
<feature type="domain" description="Thioredoxin" evidence="9">
    <location>
        <begin position="1"/>
        <end position="107"/>
    </location>
</feature>
<dbReference type="PANTHER" id="PTHR45663:SF11">
    <property type="entry name" value="GEO12009P1"/>
    <property type="match status" value="1"/>
</dbReference>
<feature type="disulfide bond" description="Redox-active" evidence="8">
    <location>
        <begin position="31"/>
        <end position="34"/>
    </location>
</feature>
<dbReference type="SUPFAM" id="SSF52833">
    <property type="entry name" value="Thioredoxin-like"/>
    <property type="match status" value="1"/>
</dbReference>
<dbReference type="NCBIfam" id="TIGR01068">
    <property type="entry name" value="thioredoxin"/>
    <property type="match status" value="1"/>
</dbReference>
<dbReference type="InterPro" id="IPR013766">
    <property type="entry name" value="Thioredoxin_domain"/>
</dbReference>
<dbReference type="InterPro" id="IPR036249">
    <property type="entry name" value="Thioredoxin-like_sf"/>
</dbReference>
<evidence type="ECO:0000256" key="4">
    <source>
        <dbReference type="ARBA" id="ARBA00023157"/>
    </source>
</evidence>
<dbReference type="OrthoDB" id="9790390at2"/>
<dbReference type="CDD" id="cd02947">
    <property type="entry name" value="TRX_family"/>
    <property type="match status" value="1"/>
</dbReference>
<dbReference type="FunFam" id="3.40.30.10:FF:000001">
    <property type="entry name" value="Thioredoxin"/>
    <property type="match status" value="1"/>
</dbReference>
<keyword evidence="11" id="KW-1185">Reference proteome</keyword>
<dbReference type="Gene3D" id="3.40.30.10">
    <property type="entry name" value="Glutaredoxin"/>
    <property type="match status" value="1"/>
</dbReference>
<dbReference type="PIRSF" id="PIRSF000077">
    <property type="entry name" value="Thioredoxin"/>
    <property type="match status" value="1"/>
</dbReference>
<dbReference type="PRINTS" id="PR00421">
    <property type="entry name" value="THIOREDOXIN"/>
</dbReference>
<keyword evidence="4 8" id="KW-1015">Disulfide bond</keyword>
<evidence type="ECO:0000256" key="1">
    <source>
        <dbReference type="ARBA" id="ARBA00008987"/>
    </source>
</evidence>
<accession>A0A366DMA5</accession>
<name>A0A366DMA5_9HYPH</name>
<gene>
    <name evidence="10" type="ORF">DFR47_10951</name>
</gene>
<sequence>MKVVSLNNNNFETQVLKHSGVYAVRFWAEWCGPCRAMEPMYKAMAEEPAAKASFGEVDIDKSPEIAAAFGIRGVPTVILFKDGKPVEQVVGLREKSKYAALIEQLAAS</sequence>
<keyword evidence="2" id="KW-0813">Transport</keyword>
<dbReference type="AlphaFoldDB" id="A0A366DMA5"/>
<reference evidence="10 11" key="1">
    <citation type="submission" date="2018-06" db="EMBL/GenBank/DDBJ databases">
        <title>Genomic Encyclopedia of Type Strains, Phase IV (KMG-IV): sequencing the most valuable type-strain genomes for metagenomic binning, comparative biology and taxonomic classification.</title>
        <authorList>
            <person name="Goeker M."/>
        </authorList>
    </citation>
    <scope>NUCLEOTIDE SEQUENCE [LARGE SCALE GENOMIC DNA]</scope>
    <source>
        <strain evidence="10 11">DSM 25619</strain>
    </source>
</reference>
<evidence type="ECO:0000256" key="2">
    <source>
        <dbReference type="ARBA" id="ARBA00022448"/>
    </source>
</evidence>
<dbReference type="GO" id="GO:0015035">
    <property type="term" value="F:protein-disulfide reductase activity"/>
    <property type="evidence" value="ECO:0007669"/>
    <property type="project" value="UniProtKB-UniRule"/>
</dbReference>
<evidence type="ECO:0000256" key="3">
    <source>
        <dbReference type="ARBA" id="ARBA00022982"/>
    </source>
</evidence>
<dbReference type="EMBL" id="QNRH01000009">
    <property type="protein sequence ID" value="RBO91191.1"/>
    <property type="molecule type" value="Genomic_DNA"/>
</dbReference>
<evidence type="ECO:0000256" key="6">
    <source>
        <dbReference type="NCBIfam" id="TIGR01068"/>
    </source>
</evidence>